<dbReference type="SUPFAM" id="SSF103473">
    <property type="entry name" value="MFS general substrate transporter"/>
    <property type="match status" value="1"/>
</dbReference>
<protein>
    <submittedName>
        <fullName evidence="9">MFS transporter, DHA1 family, multidrug resistance protein B</fullName>
    </submittedName>
</protein>
<feature type="transmembrane region" description="Helical" evidence="7">
    <location>
        <begin position="343"/>
        <end position="363"/>
    </location>
</feature>
<dbReference type="Gene3D" id="1.20.1250.20">
    <property type="entry name" value="MFS general substrate transporter like domains"/>
    <property type="match status" value="1"/>
</dbReference>
<feature type="transmembrane region" description="Helical" evidence="7">
    <location>
        <begin position="138"/>
        <end position="158"/>
    </location>
</feature>
<feature type="transmembrane region" description="Helical" evidence="7">
    <location>
        <begin position="255"/>
        <end position="275"/>
    </location>
</feature>
<evidence type="ECO:0000256" key="7">
    <source>
        <dbReference type="SAM" id="Phobius"/>
    </source>
</evidence>
<feature type="transmembrane region" description="Helical" evidence="7">
    <location>
        <begin position="98"/>
        <end position="118"/>
    </location>
</feature>
<evidence type="ECO:0000256" key="6">
    <source>
        <dbReference type="ARBA" id="ARBA00023136"/>
    </source>
</evidence>
<evidence type="ECO:0000259" key="8">
    <source>
        <dbReference type="PROSITE" id="PS50850"/>
    </source>
</evidence>
<keyword evidence="2" id="KW-0813">Transport</keyword>
<comment type="subcellular location">
    <subcellularLocation>
        <location evidence="1">Cell membrane</location>
        <topology evidence="1">Multi-pass membrane protein</topology>
    </subcellularLocation>
</comment>
<dbReference type="InterPro" id="IPR036259">
    <property type="entry name" value="MFS_trans_sf"/>
</dbReference>
<dbReference type="EMBL" id="FNON01000007">
    <property type="protein sequence ID" value="SDY89588.1"/>
    <property type="molecule type" value="Genomic_DNA"/>
</dbReference>
<keyword evidence="6 7" id="KW-0472">Membrane</keyword>
<feature type="transmembrane region" description="Helical" evidence="7">
    <location>
        <begin position="164"/>
        <end position="184"/>
    </location>
</feature>
<sequence length="401" mass="43399">MNFLKLHPNLRVRIGVGFVNRLLDSMITSFMAIYLAFRYGVAVAGVLMFVVVSFGVVGMLVGGHISDTRGRRQTLLLTEFAGVITFAVMALGDSWGDTVLVYGAYLVNRFAASVSLPANDALIIDVTTPEDRKQVYTFIYWTINLALAIGGLAGGFLYNGHFTLLLGGAAVCTAGVVLVTYFFIAETKPVVENAPPRASALAEFSAGYKLVIRDGMFIRYMVAATLFMGIELQLTNYVGVRLAHDLPNGIELLGILRAENTALVVILTLFSHLLFRRLSDNVRLLGGVGIFVAGYMVLTVSNTGWVLLIAGFVFTIGELMNVPVKQAMLANMVPEQARTRYMAVYNLNIRVAQMLAAVCLSLGSIVPPWGMALLFGAAGLVILSQFRVLLARSAVREPVAV</sequence>
<proteinExistence type="predicted"/>
<accession>A0A1H3NL99</accession>
<dbReference type="OrthoDB" id="9793283at2"/>
<feature type="transmembrane region" description="Helical" evidence="7">
    <location>
        <begin position="369"/>
        <end position="390"/>
    </location>
</feature>
<keyword evidence="4 7" id="KW-0812">Transmembrane</keyword>
<evidence type="ECO:0000256" key="1">
    <source>
        <dbReference type="ARBA" id="ARBA00004651"/>
    </source>
</evidence>
<keyword evidence="10" id="KW-1185">Reference proteome</keyword>
<evidence type="ECO:0000256" key="5">
    <source>
        <dbReference type="ARBA" id="ARBA00022989"/>
    </source>
</evidence>
<feature type="domain" description="Major facilitator superfamily (MFS) profile" evidence="8">
    <location>
        <begin position="217"/>
        <end position="401"/>
    </location>
</feature>
<evidence type="ECO:0000313" key="10">
    <source>
        <dbReference type="Proteomes" id="UP000199515"/>
    </source>
</evidence>
<keyword evidence="3" id="KW-1003">Cell membrane</keyword>
<dbReference type="AlphaFoldDB" id="A0A1H3NL99"/>
<feature type="transmembrane region" description="Helical" evidence="7">
    <location>
        <begin position="304"/>
        <end position="322"/>
    </location>
</feature>
<dbReference type="InterPro" id="IPR020846">
    <property type="entry name" value="MFS_dom"/>
</dbReference>
<feature type="transmembrane region" description="Helical" evidence="7">
    <location>
        <begin position="41"/>
        <end position="62"/>
    </location>
</feature>
<dbReference type="PROSITE" id="PS50850">
    <property type="entry name" value="MFS"/>
    <property type="match status" value="1"/>
</dbReference>
<dbReference type="PANTHER" id="PTHR23517:SF3">
    <property type="entry name" value="INTEGRAL MEMBRANE TRANSPORT PROTEIN"/>
    <property type="match status" value="1"/>
</dbReference>
<feature type="transmembrane region" description="Helical" evidence="7">
    <location>
        <begin position="217"/>
        <end position="235"/>
    </location>
</feature>
<evidence type="ECO:0000256" key="4">
    <source>
        <dbReference type="ARBA" id="ARBA00022692"/>
    </source>
</evidence>
<dbReference type="Proteomes" id="UP000199515">
    <property type="component" value="Unassembled WGS sequence"/>
</dbReference>
<dbReference type="GO" id="GO:0005886">
    <property type="term" value="C:plasma membrane"/>
    <property type="evidence" value="ECO:0007669"/>
    <property type="project" value="UniProtKB-SubCell"/>
</dbReference>
<evidence type="ECO:0000313" key="9">
    <source>
        <dbReference type="EMBL" id="SDY89588.1"/>
    </source>
</evidence>
<dbReference type="STRING" id="589385.SAMN05421504_107354"/>
<reference evidence="9 10" key="1">
    <citation type="submission" date="2016-10" db="EMBL/GenBank/DDBJ databases">
        <authorList>
            <person name="de Groot N.N."/>
        </authorList>
    </citation>
    <scope>NUCLEOTIDE SEQUENCE [LARGE SCALE GENOMIC DNA]</scope>
    <source>
        <strain evidence="9 10">CPCC 202699</strain>
    </source>
</reference>
<gene>
    <name evidence="9" type="ORF">SAMN05421504_107354</name>
</gene>
<name>A0A1H3NL99_9PSEU</name>
<dbReference type="GO" id="GO:0022857">
    <property type="term" value="F:transmembrane transporter activity"/>
    <property type="evidence" value="ECO:0007669"/>
    <property type="project" value="InterPro"/>
</dbReference>
<feature type="transmembrane region" description="Helical" evidence="7">
    <location>
        <begin position="282"/>
        <end position="298"/>
    </location>
</feature>
<evidence type="ECO:0000256" key="2">
    <source>
        <dbReference type="ARBA" id="ARBA00022448"/>
    </source>
</evidence>
<dbReference type="InterPro" id="IPR050171">
    <property type="entry name" value="MFS_Transporters"/>
</dbReference>
<feature type="transmembrane region" description="Helical" evidence="7">
    <location>
        <begin position="74"/>
        <end position="92"/>
    </location>
</feature>
<organism evidence="9 10">
    <name type="scientific">Amycolatopsis xylanica</name>
    <dbReference type="NCBI Taxonomy" id="589385"/>
    <lineage>
        <taxon>Bacteria</taxon>
        <taxon>Bacillati</taxon>
        <taxon>Actinomycetota</taxon>
        <taxon>Actinomycetes</taxon>
        <taxon>Pseudonocardiales</taxon>
        <taxon>Pseudonocardiaceae</taxon>
        <taxon>Amycolatopsis</taxon>
    </lineage>
</organism>
<evidence type="ECO:0000256" key="3">
    <source>
        <dbReference type="ARBA" id="ARBA00022475"/>
    </source>
</evidence>
<dbReference type="RefSeq" id="WP_091294847.1">
    <property type="nucleotide sequence ID" value="NZ_FNON01000007.1"/>
</dbReference>
<keyword evidence="5 7" id="KW-1133">Transmembrane helix</keyword>
<dbReference type="PANTHER" id="PTHR23517">
    <property type="entry name" value="RESISTANCE PROTEIN MDTM, PUTATIVE-RELATED-RELATED"/>
    <property type="match status" value="1"/>
</dbReference>
<dbReference type="InterPro" id="IPR011701">
    <property type="entry name" value="MFS"/>
</dbReference>
<dbReference type="Pfam" id="PF07690">
    <property type="entry name" value="MFS_1"/>
    <property type="match status" value="1"/>
</dbReference>